<feature type="domain" description="Methyl-accepting transducer" evidence="11">
    <location>
        <begin position="47"/>
        <end position="283"/>
    </location>
</feature>
<dbReference type="PROSITE" id="PS50885">
    <property type="entry name" value="HAMP"/>
    <property type="match status" value="1"/>
</dbReference>
<evidence type="ECO:0000256" key="3">
    <source>
        <dbReference type="ARBA" id="ARBA00022481"/>
    </source>
</evidence>
<protein>
    <recommendedName>
        <fullName evidence="15">Methyl-accepting chemotaxis protein</fullName>
    </recommendedName>
</protein>
<organism evidence="13 14">
    <name type="scientific">Thalassotalea marina</name>
    <dbReference type="NCBI Taxonomy" id="1673741"/>
    <lineage>
        <taxon>Bacteria</taxon>
        <taxon>Pseudomonadati</taxon>
        <taxon>Pseudomonadota</taxon>
        <taxon>Gammaproteobacteria</taxon>
        <taxon>Alteromonadales</taxon>
        <taxon>Colwelliaceae</taxon>
        <taxon>Thalassotalea</taxon>
    </lineage>
</organism>
<accession>A0A919BDB2</accession>
<keyword evidence="6" id="KW-1133">Transmembrane helix</keyword>
<dbReference type="FunFam" id="1.10.287.950:FF:000001">
    <property type="entry name" value="Methyl-accepting chemotaxis sensory transducer"/>
    <property type="match status" value="1"/>
</dbReference>
<dbReference type="EMBL" id="BNCK01000002">
    <property type="protein sequence ID" value="GHF84683.1"/>
    <property type="molecule type" value="Genomic_DNA"/>
</dbReference>
<evidence type="ECO:0000313" key="13">
    <source>
        <dbReference type="EMBL" id="GHF84683.1"/>
    </source>
</evidence>
<proteinExistence type="inferred from homology"/>
<dbReference type="Proteomes" id="UP000623842">
    <property type="component" value="Unassembled WGS sequence"/>
</dbReference>
<dbReference type="PANTHER" id="PTHR32089:SF39">
    <property type="entry name" value="METHYL-ACCEPTING CHEMOTAXIS PROTEIN HLYB"/>
    <property type="match status" value="1"/>
</dbReference>
<evidence type="ECO:0000256" key="7">
    <source>
        <dbReference type="ARBA" id="ARBA00023136"/>
    </source>
</evidence>
<dbReference type="PANTHER" id="PTHR32089">
    <property type="entry name" value="METHYL-ACCEPTING CHEMOTAXIS PROTEIN MCPB"/>
    <property type="match status" value="1"/>
</dbReference>
<dbReference type="RefSeq" id="WP_189767933.1">
    <property type="nucleotide sequence ID" value="NZ_BNCK01000002.1"/>
</dbReference>
<feature type="domain" description="HAMP" evidence="12">
    <location>
        <begin position="1"/>
        <end position="42"/>
    </location>
</feature>
<evidence type="ECO:0000259" key="12">
    <source>
        <dbReference type="PROSITE" id="PS50885"/>
    </source>
</evidence>
<evidence type="ECO:0000256" key="8">
    <source>
        <dbReference type="ARBA" id="ARBA00023224"/>
    </source>
</evidence>
<dbReference type="AlphaFoldDB" id="A0A919BDB2"/>
<evidence type="ECO:0000256" key="9">
    <source>
        <dbReference type="ARBA" id="ARBA00029447"/>
    </source>
</evidence>
<dbReference type="PROSITE" id="PS50111">
    <property type="entry name" value="CHEMOTAXIS_TRANSDUC_2"/>
    <property type="match status" value="1"/>
</dbReference>
<keyword evidence="8 10" id="KW-0807">Transducer</keyword>
<dbReference type="InterPro" id="IPR003660">
    <property type="entry name" value="HAMP_dom"/>
</dbReference>
<reference evidence="13" key="1">
    <citation type="journal article" date="2014" name="Int. J. Syst. Evol. Microbiol.">
        <title>Complete genome sequence of Corynebacterium casei LMG S-19264T (=DSM 44701T), isolated from a smear-ripened cheese.</title>
        <authorList>
            <consortium name="US DOE Joint Genome Institute (JGI-PGF)"/>
            <person name="Walter F."/>
            <person name="Albersmeier A."/>
            <person name="Kalinowski J."/>
            <person name="Ruckert C."/>
        </authorList>
    </citation>
    <scope>NUCLEOTIDE SEQUENCE</scope>
    <source>
        <strain evidence="13">KCTC 42731</strain>
    </source>
</reference>
<evidence type="ECO:0000256" key="4">
    <source>
        <dbReference type="ARBA" id="ARBA00022500"/>
    </source>
</evidence>
<reference evidence="13" key="2">
    <citation type="submission" date="2020-09" db="EMBL/GenBank/DDBJ databases">
        <authorList>
            <person name="Sun Q."/>
            <person name="Kim S."/>
        </authorList>
    </citation>
    <scope>NUCLEOTIDE SEQUENCE</scope>
    <source>
        <strain evidence="13">KCTC 42731</strain>
    </source>
</reference>
<dbReference type="SMART" id="SM00283">
    <property type="entry name" value="MA"/>
    <property type="match status" value="1"/>
</dbReference>
<keyword evidence="7" id="KW-0472">Membrane</keyword>
<dbReference type="Pfam" id="PF00015">
    <property type="entry name" value="MCPsignal"/>
    <property type="match status" value="1"/>
</dbReference>
<name>A0A919BDB2_9GAMM</name>
<dbReference type="PRINTS" id="PR00260">
    <property type="entry name" value="CHEMTRNSDUCR"/>
</dbReference>
<evidence type="ECO:0008006" key="15">
    <source>
        <dbReference type="Google" id="ProtNLM"/>
    </source>
</evidence>
<evidence type="ECO:0000256" key="10">
    <source>
        <dbReference type="PROSITE-ProRule" id="PRU00284"/>
    </source>
</evidence>
<comment type="similarity">
    <text evidence="9">Belongs to the methyl-accepting chemotaxis (MCP) protein family.</text>
</comment>
<evidence type="ECO:0000256" key="2">
    <source>
        <dbReference type="ARBA" id="ARBA00022475"/>
    </source>
</evidence>
<keyword evidence="4" id="KW-0145">Chemotaxis</keyword>
<dbReference type="SUPFAM" id="SSF58104">
    <property type="entry name" value="Methyl-accepting chemotaxis protein (MCP) signaling domain"/>
    <property type="match status" value="1"/>
</dbReference>
<dbReference type="GO" id="GO:0007165">
    <property type="term" value="P:signal transduction"/>
    <property type="evidence" value="ECO:0007669"/>
    <property type="project" value="UniProtKB-KW"/>
</dbReference>
<dbReference type="GO" id="GO:0004888">
    <property type="term" value="F:transmembrane signaling receptor activity"/>
    <property type="evidence" value="ECO:0007669"/>
    <property type="project" value="InterPro"/>
</dbReference>
<dbReference type="InterPro" id="IPR004089">
    <property type="entry name" value="MCPsignal_dom"/>
</dbReference>
<evidence type="ECO:0000256" key="5">
    <source>
        <dbReference type="ARBA" id="ARBA00022692"/>
    </source>
</evidence>
<dbReference type="GO" id="GO:0006935">
    <property type="term" value="P:chemotaxis"/>
    <property type="evidence" value="ECO:0007669"/>
    <property type="project" value="UniProtKB-KW"/>
</dbReference>
<comment type="subcellular location">
    <subcellularLocation>
        <location evidence="1">Cell membrane</location>
        <topology evidence="1">Multi-pass membrane protein</topology>
    </subcellularLocation>
</comment>
<dbReference type="Pfam" id="PF00672">
    <property type="entry name" value="HAMP"/>
    <property type="match status" value="1"/>
</dbReference>
<keyword evidence="3" id="KW-0488">Methylation</keyword>
<evidence type="ECO:0000313" key="14">
    <source>
        <dbReference type="Proteomes" id="UP000623842"/>
    </source>
</evidence>
<dbReference type="GO" id="GO:0005886">
    <property type="term" value="C:plasma membrane"/>
    <property type="evidence" value="ECO:0007669"/>
    <property type="project" value="UniProtKB-SubCell"/>
</dbReference>
<comment type="caution">
    <text evidence="13">The sequence shown here is derived from an EMBL/GenBank/DDBJ whole genome shotgun (WGS) entry which is preliminary data.</text>
</comment>
<dbReference type="CDD" id="cd06225">
    <property type="entry name" value="HAMP"/>
    <property type="match status" value="1"/>
</dbReference>
<gene>
    <name evidence="13" type="ORF">GCM10017161_10190</name>
</gene>
<evidence type="ECO:0000256" key="6">
    <source>
        <dbReference type="ARBA" id="ARBA00022989"/>
    </source>
</evidence>
<dbReference type="InterPro" id="IPR004090">
    <property type="entry name" value="Chemotax_Me-accpt_rcpt"/>
</dbReference>
<keyword evidence="5" id="KW-0812">Transmembrane</keyword>
<keyword evidence="2" id="KW-1003">Cell membrane</keyword>
<evidence type="ECO:0000259" key="11">
    <source>
        <dbReference type="PROSITE" id="PS50111"/>
    </source>
</evidence>
<keyword evidence="14" id="KW-1185">Reference proteome</keyword>
<evidence type="ECO:0000256" key="1">
    <source>
        <dbReference type="ARBA" id="ARBA00004651"/>
    </source>
</evidence>
<sequence>MHDISHGGGDLTKHLEVGGEDEVSELAHSVNEFIDTTAGLVREIKEKGSHVEEGAHHSLELNRRSMEAVEDQRNNTLAVNQAVHELVQSVTLIADSSVSVQNSISHADKEMQNGESLMTNASDQMTTLRSQIQENSELMNQLCESSNEIGNVTSVIRAITEQTNLLALNAAIEAARAGESGRGFAVVADEVRSLAQRTQASTVEIERMIQELQLKVRDSEAKMLESADMSQVTTDKIVSATHSIHENRKAMNEVRQMIEQIAGATEEQRHTVQNVEDATRNILVAAEQLLVDSSENCRNCESLEKDAHQMREDVEKFVV</sequence>
<dbReference type="Gene3D" id="1.10.287.950">
    <property type="entry name" value="Methyl-accepting chemotaxis protein"/>
    <property type="match status" value="1"/>
</dbReference>